<dbReference type="GO" id="GO:0033389">
    <property type="term" value="P:putrescine biosynthetic process from arginine, via agmatine"/>
    <property type="evidence" value="ECO:0007669"/>
    <property type="project" value="TreeGrafter"/>
</dbReference>
<dbReference type="AlphaFoldDB" id="A0A917EBM2"/>
<evidence type="ECO:0000256" key="2">
    <source>
        <dbReference type="ARBA" id="ARBA00022723"/>
    </source>
</evidence>
<evidence type="ECO:0000313" key="6">
    <source>
        <dbReference type="Proteomes" id="UP000612855"/>
    </source>
</evidence>
<sequence length="349" mass="36783">MAKTLEELHALYGNDKGTAFHDPRLKAVADGQFGEGGRRAWPFAGVSTLLDAPYRPDLAEAVAKGAAVSGIDVALIGVPMDLGVTNRAGARRGPKAVREIERIGPWNRVLDVAPLQVRRFADLGGVPMRSRYDLTSCHEDIEDYFTKVVQAGLFPLAVGGDHSISRPVLAALAKKHGPVGMVHIDAHADTSGVYEGAKFHHGGPFRQAVLEGSLDPTRTIQIGIRGGGDYLWEFSYASGMTVIHAEEVAEMGVPAVVARALEVIGAGPTYISFDVDSLDPAYAPGTGTPEVGGLEPREAMAILRGLKGLNMVGGDVVEVAPSYDPTSNTAQAGAQILFELACLAVLAPE</sequence>
<dbReference type="GO" id="GO:0046872">
    <property type="term" value="F:metal ion binding"/>
    <property type="evidence" value="ECO:0007669"/>
    <property type="project" value="UniProtKB-KW"/>
</dbReference>
<dbReference type="CDD" id="cd11592">
    <property type="entry name" value="Agmatinase_PAH"/>
    <property type="match status" value="1"/>
</dbReference>
<dbReference type="PANTHER" id="PTHR11358:SF26">
    <property type="entry name" value="GUANIDINO ACID HYDROLASE, MITOCHONDRIAL"/>
    <property type="match status" value="1"/>
</dbReference>
<dbReference type="InterPro" id="IPR023696">
    <property type="entry name" value="Ureohydrolase_dom_sf"/>
</dbReference>
<protein>
    <submittedName>
        <fullName evidence="5">Agmatinase</fullName>
    </submittedName>
</protein>
<evidence type="ECO:0000256" key="4">
    <source>
        <dbReference type="RuleBase" id="RU003684"/>
    </source>
</evidence>
<dbReference type="Gene3D" id="3.40.800.10">
    <property type="entry name" value="Ureohydrolase domain"/>
    <property type="match status" value="1"/>
</dbReference>
<dbReference type="PANTHER" id="PTHR11358">
    <property type="entry name" value="ARGINASE/AGMATINASE"/>
    <property type="match status" value="1"/>
</dbReference>
<evidence type="ECO:0000256" key="3">
    <source>
        <dbReference type="ARBA" id="ARBA00022801"/>
    </source>
</evidence>
<evidence type="ECO:0000256" key="1">
    <source>
        <dbReference type="ARBA" id="ARBA00009227"/>
    </source>
</evidence>
<comment type="similarity">
    <text evidence="1">Belongs to the arginase family. Agmatinase subfamily.</text>
</comment>
<gene>
    <name evidence="5" type="ORF">GCM10011360_07670</name>
</gene>
<keyword evidence="3 4" id="KW-0378">Hydrolase</keyword>
<dbReference type="GO" id="GO:0008783">
    <property type="term" value="F:agmatinase activity"/>
    <property type="evidence" value="ECO:0007669"/>
    <property type="project" value="TreeGrafter"/>
</dbReference>
<reference evidence="6" key="1">
    <citation type="journal article" date="2019" name="Int. J. Syst. Evol. Microbiol.">
        <title>The Global Catalogue of Microorganisms (GCM) 10K type strain sequencing project: providing services to taxonomists for standard genome sequencing and annotation.</title>
        <authorList>
            <consortium name="The Broad Institute Genomics Platform"/>
            <consortium name="The Broad Institute Genome Sequencing Center for Infectious Disease"/>
            <person name="Wu L."/>
            <person name="Ma J."/>
        </authorList>
    </citation>
    <scope>NUCLEOTIDE SEQUENCE [LARGE SCALE GENOMIC DNA]</scope>
    <source>
        <strain evidence="6">CGMCC 1.12664</strain>
    </source>
</reference>
<dbReference type="Pfam" id="PF00491">
    <property type="entry name" value="Arginase"/>
    <property type="match status" value="1"/>
</dbReference>
<organism evidence="5 6">
    <name type="scientific">Primorskyibacter flagellatus</name>
    <dbReference type="NCBI Taxonomy" id="1387277"/>
    <lineage>
        <taxon>Bacteria</taxon>
        <taxon>Pseudomonadati</taxon>
        <taxon>Pseudomonadota</taxon>
        <taxon>Alphaproteobacteria</taxon>
        <taxon>Rhodobacterales</taxon>
        <taxon>Roseobacteraceae</taxon>
        <taxon>Primorskyibacter</taxon>
    </lineage>
</organism>
<dbReference type="PROSITE" id="PS51409">
    <property type="entry name" value="ARGINASE_2"/>
    <property type="match status" value="1"/>
</dbReference>
<dbReference type="Proteomes" id="UP000612855">
    <property type="component" value="Unassembled WGS sequence"/>
</dbReference>
<dbReference type="PROSITE" id="PS01053">
    <property type="entry name" value="ARGINASE_1"/>
    <property type="match status" value="1"/>
</dbReference>
<dbReference type="InterPro" id="IPR005925">
    <property type="entry name" value="Agmatinase-rel"/>
</dbReference>
<dbReference type="EMBL" id="BMFJ01000001">
    <property type="protein sequence ID" value="GGE21559.1"/>
    <property type="molecule type" value="Genomic_DNA"/>
</dbReference>
<keyword evidence="6" id="KW-1185">Reference proteome</keyword>
<keyword evidence="2" id="KW-0479">Metal-binding</keyword>
<dbReference type="NCBIfam" id="TIGR01230">
    <property type="entry name" value="agmatinase"/>
    <property type="match status" value="1"/>
</dbReference>
<comment type="caution">
    <text evidence="5">The sequence shown here is derived from an EMBL/GenBank/DDBJ whole genome shotgun (WGS) entry which is preliminary data.</text>
</comment>
<dbReference type="InterPro" id="IPR020855">
    <property type="entry name" value="Ureohydrolase_Mn_BS"/>
</dbReference>
<evidence type="ECO:0000313" key="5">
    <source>
        <dbReference type="EMBL" id="GGE21559.1"/>
    </source>
</evidence>
<dbReference type="RefSeq" id="WP_188476346.1">
    <property type="nucleotide sequence ID" value="NZ_BMFJ01000001.1"/>
</dbReference>
<proteinExistence type="inferred from homology"/>
<name>A0A917EBM2_9RHOB</name>
<dbReference type="InterPro" id="IPR006035">
    <property type="entry name" value="Ureohydrolase"/>
</dbReference>
<dbReference type="SUPFAM" id="SSF52768">
    <property type="entry name" value="Arginase/deacetylase"/>
    <property type="match status" value="1"/>
</dbReference>
<accession>A0A917EBM2</accession>